<feature type="domain" description="ABC3 transporter permease C-terminal" evidence="8">
    <location>
        <begin position="48"/>
        <end position="166"/>
    </location>
</feature>
<evidence type="ECO:0000256" key="4">
    <source>
        <dbReference type="ARBA" id="ARBA00022989"/>
    </source>
</evidence>
<keyword evidence="3 7" id="KW-0812">Transmembrane</keyword>
<reference evidence="9" key="1">
    <citation type="journal article" date="2014" name="Front. Microbiol.">
        <title>High frequency of phylogenetically diverse reductive dehalogenase-homologous genes in deep subseafloor sedimentary metagenomes.</title>
        <authorList>
            <person name="Kawai M."/>
            <person name="Futagami T."/>
            <person name="Toyoda A."/>
            <person name="Takaki Y."/>
            <person name="Nishi S."/>
            <person name="Hori S."/>
            <person name="Arai W."/>
            <person name="Tsubouchi T."/>
            <person name="Morono Y."/>
            <person name="Uchiyama I."/>
            <person name="Ito T."/>
            <person name="Fujiyama A."/>
            <person name="Inagaki F."/>
            <person name="Takami H."/>
        </authorList>
    </citation>
    <scope>NUCLEOTIDE SEQUENCE</scope>
    <source>
        <strain evidence="9">Expedition CK06-06</strain>
    </source>
</reference>
<feature type="transmembrane region" description="Helical" evidence="7">
    <location>
        <begin position="44"/>
        <end position="69"/>
    </location>
</feature>
<sequence length="205" mass="21856">AHWEISNILRQRHRIIEGEDDDFSVMSMDALLGTADQMYVIGELIMGAIAGISLLVGGIGIMNIMLVSVTERTREIGLRKAVGAKRRDITTQFLTEATVLSFCGGAMGVGLGWLIVRVSANALANMGLPFPAIVPSDVIALAVGVAVFVGLVSGIYPAIRAARLDPNDLNDCCTIACSALTRDTMEITAATPINMPNMVKIERIL</sequence>
<evidence type="ECO:0000256" key="7">
    <source>
        <dbReference type="SAM" id="Phobius"/>
    </source>
</evidence>
<dbReference type="AlphaFoldDB" id="X1HGT4"/>
<dbReference type="PANTHER" id="PTHR30572">
    <property type="entry name" value="MEMBRANE COMPONENT OF TRANSPORTER-RELATED"/>
    <property type="match status" value="1"/>
</dbReference>
<protein>
    <recommendedName>
        <fullName evidence="8">ABC3 transporter permease C-terminal domain-containing protein</fullName>
    </recommendedName>
</protein>
<keyword evidence="4 7" id="KW-1133">Transmembrane helix</keyword>
<evidence type="ECO:0000256" key="6">
    <source>
        <dbReference type="ARBA" id="ARBA00038076"/>
    </source>
</evidence>
<evidence type="ECO:0000259" key="8">
    <source>
        <dbReference type="Pfam" id="PF02687"/>
    </source>
</evidence>
<evidence type="ECO:0000313" key="9">
    <source>
        <dbReference type="EMBL" id="GAH44483.1"/>
    </source>
</evidence>
<evidence type="ECO:0000256" key="3">
    <source>
        <dbReference type="ARBA" id="ARBA00022692"/>
    </source>
</evidence>
<keyword evidence="5 7" id="KW-0472">Membrane</keyword>
<dbReference type="Pfam" id="PF02687">
    <property type="entry name" value="FtsX"/>
    <property type="match status" value="1"/>
</dbReference>
<evidence type="ECO:0000256" key="1">
    <source>
        <dbReference type="ARBA" id="ARBA00004651"/>
    </source>
</evidence>
<evidence type="ECO:0000256" key="2">
    <source>
        <dbReference type="ARBA" id="ARBA00022475"/>
    </source>
</evidence>
<keyword evidence="2" id="KW-1003">Cell membrane</keyword>
<gene>
    <name evidence="9" type="ORF">S03H2_14519</name>
</gene>
<organism evidence="9">
    <name type="scientific">marine sediment metagenome</name>
    <dbReference type="NCBI Taxonomy" id="412755"/>
    <lineage>
        <taxon>unclassified sequences</taxon>
        <taxon>metagenomes</taxon>
        <taxon>ecological metagenomes</taxon>
    </lineage>
</organism>
<comment type="caution">
    <text evidence="9">The sequence shown here is derived from an EMBL/GenBank/DDBJ whole genome shotgun (WGS) entry which is preliminary data.</text>
</comment>
<dbReference type="PANTHER" id="PTHR30572:SF4">
    <property type="entry name" value="ABC TRANSPORTER PERMEASE YTRF"/>
    <property type="match status" value="1"/>
</dbReference>
<evidence type="ECO:0000256" key="5">
    <source>
        <dbReference type="ARBA" id="ARBA00023136"/>
    </source>
</evidence>
<dbReference type="GO" id="GO:0022857">
    <property type="term" value="F:transmembrane transporter activity"/>
    <property type="evidence" value="ECO:0007669"/>
    <property type="project" value="TreeGrafter"/>
</dbReference>
<feature type="transmembrane region" description="Helical" evidence="7">
    <location>
        <begin position="93"/>
        <end position="118"/>
    </location>
</feature>
<feature type="non-terminal residue" evidence="9">
    <location>
        <position position="1"/>
    </location>
</feature>
<proteinExistence type="inferred from homology"/>
<comment type="similarity">
    <text evidence="6">Belongs to the ABC-4 integral membrane protein family.</text>
</comment>
<dbReference type="GO" id="GO:0005886">
    <property type="term" value="C:plasma membrane"/>
    <property type="evidence" value="ECO:0007669"/>
    <property type="project" value="UniProtKB-SubCell"/>
</dbReference>
<name>X1HGT4_9ZZZZ</name>
<dbReference type="EMBL" id="BARU01007366">
    <property type="protein sequence ID" value="GAH44483.1"/>
    <property type="molecule type" value="Genomic_DNA"/>
</dbReference>
<comment type="subcellular location">
    <subcellularLocation>
        <location evidence="1">Cell membrane</location>
        <topology evidence="1">Multi-pass membrane protein</topology>
    </subcellularLocation>
</comment>
<dbReference type="InterPro" id="IPR003838">
    <property type="entry name" value="ABC3_permease_C"/>
</dbReference>
<feature type="transmembrane region" description="Helical" evidence="7">
    <location>
        <begin position="138"/>
        <end position="159"/>
    </location>
</feature>
<accession>X1HGT4</accession>
<dbReference type="InterPro" id="IPR050250">
    <property type="entry name" value="Macrolide_Exporter_MacB"/>
</dbReference>